<evidence type="ECO:0000259" key="18">
    <source>
        <dbReference type="PROSITE" id="PS51747"/>
    </source>
</evidence>
<dbReference type="InterPro" id="IPR002125">
    <property type="entry name" value="CMP_dCMP_dom"/>
</dbReference>
<evidence type="ECO:0000256" key="13">
    <source>
        <dbReference type="ARBA" id="ARBA00049886"/>
    </source>
</evidence>
<dbReference type="PROSITE" id="PS51747">
    <property type="entry name" value="CYT_DCMP_DEAMINASES_2"/>
    <property type="match status" value="1"/>
</dbReference>
<dbReference type="SUPFAM" id="SSF53597">
    <property type="entry name" value="Dihydrofolate reductase-like"/>
    <property type="match status" value="1"/>
</dbReference>
<dbReference type="eggNOG" id="COG0117">
    <property type="taxonomic scope" value="Bacteria"/>
</dbReference>
<dbReference type="GO" id="GO:0008703">
    <property type="term" value="F:5-amino-6-(5-phosphoribosylamino)uracil reductase activity"/>
    <property type="evidence" value="ECO:0007669"/>
    <property type="project" value="UniProtKB-EC"/>
</dbReference>
<feature type="binding site" evidence="16">
    <location>
        <position position="210"/>
    </location>
    <ligand>
        <name>NADP(+)</name>
        <dbReference type="ChEBI" id="CHEBI:58349"/>
    </ligand>
</feature>
<feature type="binding site" evidence="17">
    <location>
        <position position="85"/>
    </location>
    <ligand>
        <name>Zn(2+)</name>
        <dbReference type="ChEBI" id="CHEBI:29105"/>
        <note>catalytic</note>
    </ligand>
</feature>
<dbReference type="GO" id="GO:0008835">
    <property type="term" value="F:diaminohydroxyphosphoribosylaminopyrimidine deaminase activity"/>
    <property type="evidence" value="ECO:0007669"/>
    <property type="project" value="UniProtKB-EC"/>
</dbReference>
<dbReference type="SUPFAM" id="SSF53927">
    <property type="entry name" value="Cytidine deaminase-like"/>
    <property type="match status" value="1"/>
</dbReference>
<keyword evidence="6 14" id="KW-0686">Riboflavin biosynthesis</keyword>
<dbReference type="InterPro" id="IPR002734">
    <property type="entry name" value="RibDG_C"/>
</dbReference>
<keyword evidence="8 14" id="KW-0862">Zinc</keyword>
<evidence type="ECO:0000256" key="8">
    <source>
        <dbReference type="ARBA" id="ARBA00022833"/>
    </source>
</evidence>
<dbReference type="Proteomes" id="UP000018291">
    <property type="component" value="Unassembled WGS sequence"/>
</dbReference>
<dbReference type="Gene3D" id="3.40.430.10">
    <property type="entry name" value="Dihydrofolate Reductase, subunit A"/>
    <property type="match status" value="2"/>
</dbReference>
<evidence type="ECO:0000256" key="9">
    <source>
        <dbReference type="ARBA" id="ARBA00022857"/>
    </source>
</evidence>
<dbReference type="GO" id="GO:0009231">
    <property type="term" value="P:riboflavin biosynthetic process"/>
    <property type="evidence" value="ECO:0007669"/>
    <property type="project" value="UniProtKB-UniPathway"/>
</dbReference>
<comment type="catalytic activity">
    <reaction evidence="13 14">
        <text>2,5-diamino-6-hydroxy-4-(5-phosphoribosylamino)-pyrimidine + H2O + H(+) = 5-amino-6-(5-phospho-D-ribosylamino)uracil + NH4(+)</text>
        <dbReference type="Rhea" id="RHEA:21868"/>
        <dbReference type="ChEBI" id="CHEBI:15377"/>
        <dbReference type="ChEBI" id="CHEBI:15378"/>
        <dbReference type="ChEBI" id="CHEBI:28938"/>
        <dbReference type="ChEBI" id="CHEBI:58453"/>
        <dbReference type="ChEBI" id="CHEBI:58614"/>
        <dbReference type="EC" id="3.5.4.26"/>
    </reaction>
</comment>
<evidence type="ECO:0000313" key="19">
    <source>
        <dbReference type="EMBL" id="CCM65016.1"/>
    </source>
</evidence>
<comment type="pathway">
    <text evidence="3 14">Cofactor biosynthesis; riboflavin biosynthesis; 5-amino-6-(D-ribitylamino)uracil from GTP: step 3/4.</text>
</comment>
<evidence type="ECO:0000256" key="11">
    <source>
        <dbReference type="ARBA" id="ARBA00023268"/>
    </source>
</evidence>
<dbReference type="InterPro" id="IPR024072">
    <property type="entry name" value="DHFR-like_dom_sf"/>
</dbReference>
<dbReference type="HOGENOM" id="CLU_036590_1_0_11"/>
<dbReference type="Gene3D" id="3.40.140.10">
    <property type="entry name" value="Cytidine Deaminase, domain 2"/>
    <property type="match status" value="1"/>
</dbReference>
<name>R4Z651_9ACTN</name>
<evidence type="ECO:0000256" key="17">
    <source>
        <dbReference type="PIRSR" id="PIRSR006769-3"/>
    </source>
</evidence>
<dbReference type="PROSITE" id="PS00903">
    <property type="entry name" value="CYT_DCMP_DEAMINASES_1"/>
    <property type="match status" value="1"/>
</dbReference>
<feature type="binding site" evidence="16">
    <location>
        <position position="274"/>
    </location>
    <ligand>
        <name>substrate</name>
    </ligand>
</feature>
<evidence type="ECO:0000313" key="20">
    <source>
        <dbReference type="Proteomes" id="UP000018291"/>
    </source>
</evidence>
<organism evidence="19 20">
    <name type="scientific">Candidatus Neomicrothrix parvicella RN1</name>
    <dbReference type="NCBI Taxonomy" id="1229780"/>
    <lineage>
        <taxon>Bacteria</taxon>
        <taxon>Bacillati</taxon>
        <taxon>Actinomycetota</taxon>
        <taxon>Acidimicrobiia</taxon>
        <taxon>Acidimicrobiales</taxon>
        <taxon>Microthrixaceae</taxon>
        <taxon>Candidatus Neomicrothrix</taxon>
    </lineage>
</organism>
<feature type="binding site" evidence="16">
    <location>
        <position position="180"/>
    </location>
    <ligand>
        <name>NADP(+)</name>
        <dbReference type="ChEBI" id="CHEBI:58349"/>
    </ligand>
</feature>
<dbReference type="UniPathway" id="UPA00275">
    <property type="reaction ID" value="UER00401"/>
</dbReference>
<feature type="binding site" evidence="16">
    <location>
        <position position="164"/>
    </location>
    <ligand>
        <name>NADP(+)</name>
        <dbReference type="ChEBI" id="CHEBI:58349"/>
    </ligand>
</feature>
<comment type="pathway">
    <text evidence="2 14">Cofactor biosynthesis; riboflavin biosynthesis; 5-amino-6-(D-ribitylamino)uracil from GTP: step 2/4.</text>
</comment>
<proteinExistence type="inferred from homology"/>
<evidence type="ECO:0000256" key="2">
    <source>
        <dbReference type="ARBA" id="ARBA00004882"/>
    </source>
</evidence>
<dbReference type="InterPro" id="IPR004794">
    <property type="entry name" value="Eubact_RibD"/>
</dbReference>
<dbReference type="eggNOG" id="COG1985">
    <property type="taxonomic scope" value="Bacteria"/>
</dbReference>
<dbReference type="PIRSF" id="PIRSF006769">
    <property type="entry name" value="RibD"/>
    <property type="match status" value="1"/>
</dbReference>
<accession>R4Z651</accession>
<dbReference type="EC" id="3.5.4.26" evidence="14"/>
<dbReference type="EMBL" id="CANL01000045">
    <property type="protein sequence ID" value="CCM65016.1"/>
    <property type="molecule type" value="Genomic_DNA"/>
</dbReference>
<dbReference type="EC" id="1.1.1.193" evidence="14"/>
<dbReference type="CDD" id="cd01284">
    <property type="entry name" value="Riboflavin_deaminase-reductase"/>
    <property type="match status" value="1"/>
</dbReference>
<dbReference type="GO" id="GO:0008270">
    <property type="term" value="F:zinc ion binding"/>
    <property type="evidence" value="ECO:0007669"/>
    <property type="project" value="InterPro"/>
</dbReference>
<evidence type="ECO:0000256" key="6">
    <source>
        <dbReference type="ARBA" id="ARBA00022619"/>
    </source>
</evidence>
<feature type="active site" description="Proton donor" evidence="15">
    <location>
        <position position="62"/>
    </location>
</feature>
<evidence type="ECO:0000256" key="1">
    <source>
        <dbReference type="ARBA" id="ARBA00002151"/>
    </source>
</evidence>
<dbReference type="STRING" id="1229780.BN381_50158"/>
<feature type="domain" description="CMP/dCMP-type deaminase" evidence="18">
    <location>
        <begin position="11"/>
        <end position="133"/>
    </location>
</feature>
<evidence type="ECO:0000256" key="10">
    <source>
        <dbReference type="ARBA" id="ARBA00023002"/>
    </source>
</evidence>
<evidence type="ECO:0000256" key="7">
    <source>
        <dbReference type="ARBA" id="ARBA00022723"/>
    </source>
</evidence>
<dbReference type="PANTHER" id="PTHR38011">
    <property type="entry name" value="DIHYDROFOLATE REDUCTASE FAMILY PROTEIN (AFU_ORTHOLOGUE AFUA_8G06820)"/>
    <property type="match status" value="1"/>
</dbReference>
<comment type="similarity">
    <text evidence="5 14">In the C-terminal section; belongs to the HTP reductase family.</text>
</comment>
<sequence length="361" mass="37542">MSGPGDGATTSRDRELMQRAIAAGADARWVASPNPWVGAILVTADGELISGATRAPGQAHAEVVAIQRAGDRAAGATMYVTLEPCAHHGRTPPCIDAIIAAGLARVVVGVLDPDPRTNGAGVEALRRAGIEVNVGVVADKVEAQLAPYLHQRRTGRPFVVLKLASSLDGYTAAPDGSSKWITGPASRSDGHRLRAESDAIIVGAGTVRSDDPNLTVRDWQPPTGSHPEEYNPTRVVLGEAPEGALVHPCLELSGDPDEVLAELANRGMIQVLIEGGAAVAGAFHRAGLVDRYMLYLAPALFGGDDARSLFSGPGIWSIGDLWRGELVSVDRLGNDVRIELAPPPDQAGDDLATNAAIAEGA</sequence>
<dbReference type="NCBIfam" id="TIGR00326">
    <property type="entry name" value="eubact_ribD"/>
    <property type="match status" value="1"/>
</dbReference>
<dbReference type="InterPro" id="IPR016192">
    <property type="entry name" value="APOBEC/CMP_deaminase_Zn-bd"/>
</dbReference>
<feature type="binding site" evidence="16">
    <location>
        <position position="217"/>
    </location>
    <ligand>
        <name>substrate</name>
    </ligand>
</feature>
<dbReference type="Pfam" id="PF01872">
    <property type="entry name" value="RibD_C"/>
    <property type="match status" value="1"/>
</dbReference>
<dbReference type="InterPro" id="IPR016193">
    <property type="entry name" value="Cytidine_deaminase-like"/>
</dbReference>
<evidence type="ECO:0000256" key="15">
    <source>
        <dbReference type="PIRSR" id="PIRSR006769-1"/>
    </source>
</evidence>
<dbReference type="OrthoDB" id="9800865at2"/>
<reference evidence="19 20" key="1">
    <citation type="journal article" date="2013" name="ISME J.">
        <title>Metabolic model for the filamentous 'Candidatus Microthrix parvicella' based on genomic and metagenomic analyses.</title>
        <authorList>
            <person name="Jon McIlroy S."/>
            <person name="Kristiansen R."/>
            <person name="Albertsen M."/>
            <person name="Michael Karst S."/>
            <person name="Rossetti S."/>
            <person name="Lund Nielsen J."/>
            <person name="Tandoi V."/>
            <person name="James Seviour R."/>
            <person name="Nielsen P.H."/>
        </authorList>
    </citation>
    <scope>NUCLEOTIDE SEQUENCE [LARGE SCALE GENOMIC DNA]</scope>
    <source>
        <strain evidence="19 20">RN1</strain>
    </source>
</reference>
<comment type="function">
    <text evidence="1 14">Converts 2,5-diamino-6-(ribosylamino)-4(3h)-pyrimidinone 5'-phosphate into 5-amino-6-(ribosylamino)-2,4(1h,3h)-pyrimidinedione 5'-phosphate.</text>
</comment>
<evidence type="ECO:0000256" key="4">
    <source>
        <dbReference type="ARBA" id="ARBA00005259"/>
    </source>
</evidence>
<keyword evidence="14" id="KW-0378">Hydrolase</keyword>
<feature type="binding site" evidence="16">
    <location>
        <begin position="276"/>
        <end position="282"/>
    </location>
    <ligand>
        <name>NADP(+)</name>
        <dbReference type="ChEBI" id="CHEBI:58349"/>
    </ligand>
</feature>
<feature type="binding site" evidence="17">
    <location>
        <position position="94"/>
    </location>
    <ligand>
        <name>Zn(2+)</name>
        <dbReference type="ChEBI" id="CHEBI:29105"/>
        <note>catalytic</note>
    </ligand>
</feature>
<evidence type="ECO:0000256" key="14">
    <source>
        <dbReference type="PIRNR" id="PIRNR006769"/>
    </source>
</evidence>
<dbReference type="AlphaFoldDB" id="R4Z651"/>
<gene>
    <name evidence="19" type="ORF">BN381_50158</name>
</gene>
<dbReference type="Pfam" id="PF00383">
    <property type="entry name" value="dCMP_cyt_deam_1"/>
    <property type="match status" value="1"/>
</dbReference>
<comment type="cofactor">
    <cofactor evidence="14 17">
        <name>Zn(2+)</name>
        <dbReference type="ChEBI" id="CHEBI:29105"/>
    </cofactor>
    <text evidence="14 17">Binds 1 zinc ion.</text>
</comment>
<evidence type="ECO:0000256" key="3">
    <source>
        <dbReference type="ARBA" id="ARBA00004910"/>
    </source>
</evidence>
<keyword evidence="9 14" id="KW-0521">NADP</keyword>
<feature type="binding site" evidence="16">
    <location>
        <position position="178"/>
    </location>
    <ligand>
        <name>substrate</name>
    </ligand>
</feature>
<protein>
    <recommendedName>
        <fullName evidence="14">Riboflavin biosynthesis protein RibD</fullName>
    </recommendedName>
    <domain>
        <recommendedName>
            <fullName evidence="14">Diaminohydroxyphosphoribosylaminopyrimidine deaminase</fullName>
            <shortName evidence="14">DRAP deaminase</shortName>
            <ecNumber evidence="14">3.5.4.26</ecNumber>
        </recommendedName>
        <alternativeName>
            <fullName evidence="14">Riboflavin-specific deaminase</fullName>
        </alternativeName>
    </domain>
    <domain>
        <recommendedName>
            <fullName evidence="14">5-amino-6-(5-phosphoribosylamino)uracil reductase</fullName>
            <ecNumber evidence="14">1.1.1.193</ecNumber>
        </recommendedName>
        <alternativeName>
            <fullName evidence="14">HTP reductase</fullName>
        </alternativeName>
    </domain>
</protein>
<comment type="caution">
    <text evidence="19">The sequence shown here is derived from an EMBL/GenBank/DDBJ whole genome shotgun (WGS) entry which is preliminary data.</text>
</comment>
<feature type="binding site" evidence="16">
    <location>
        <position position="206"/>
    </location>
    <ligand>
        <name>substrate</name>
    </ligand>
</feature>
<dbReference type="PANTHER" id="PTHR38011:SF7">
    <property type="entry name" value="2,5-DIAMINO-6-RIBOSYLAMINO-4(3H)-PYRIMIDINONE 5'-PHOSPHATE REDUCTASE"/>
    <property type="match status" value="1"/>
</dbReference>
<keyword evidence="11" id="KW-0511">Multifunctional enzyme</keyword>
<comment type="catalytic activity">
    <reaction evidence="12 14">
        <text>5-amino-6-(5-phospho-D-ribitylamino)uracil + NADP(+) = 5-amino-6-(5-phospho-D-ribosylamino)uracil + NADPH + H(+)</text>
        <dbReference type="Rhea" id="RHEA:17845"/>
        <dbReference type="ChEBI" id="CHEBI:15378"/>
        <dbReference type="ChEBI" id="CHEBI:57783"/>
        <dbReference type="ChEBI" id="CHEBI:58349"/>
        <dbReference type="ChEBI" id="CHEBI:58421"/>
        <dbReference type="ChEBI" id="CHEBI:58453"/>
        <dbReference type="EC" id="1.1.1.193"/>
    </reaction>
</comment>
<feature type="binding site" evidence="17">
    <location>
        <position position="60"/>
    </location>
    <ligand>
        <name>Zn(2+)</name>
        <dbReference type="ChEBI" id="CHEBI:29105"/>
        <note>catalytic</note>
    </ligand>
</feature>
<keyword evidence="7 14" id="KW-0479">Metal-binding</keyword>
<keyword evidence="20" id="KW-1185">Reference proteome</keyword>
<evidence type="ECO:0000256" key="12">
    <source>
        <dbReference type="ARBA" id="ARBA00049861"/>
    </source>
</evidence>
<evidence type="ECO:0000256" key="16">
    <source>
        <dbReference type="PIRSR" id="PIRSR006769-2"/>
    </source>
</evidence>
<comment type="similarity">
    <text evidence="4 14">In the N-terminal section; belongs to the cytidine and deoxycytidylate deaminase family.</text>
</comment>
<feature type="binding site" evidence="16">
    <location>
        <position position="214"/>
    </location>
    <ligand>
        <name>substrate</name>
    </ligand>
</feature>
<evidence type="ECO:0000256" key="5">
    <source>
        <dbReference type="ARBA" id="ARBA00007417"/>
    </source>
</evidence>
<feature type="binding site" evidence="16">
    <location>
        <position position="194"/>
    </location>
    <ligand>
        <name>substrate</name>
    </ligand>
</feature>
<dbReference type="RefSeq" id="WP_012229402.1">
    <property type="nucleotide sequence ID" value="NZ_HG422565.1"/>
</dbReference>
<keyword evidence="10 14" id="KW-0560">Oxidoreductase</keyword>
<dbReference type="InterPro" id="IPR050765">
    <property type="entry name" value="Riboflavin_Biosynth_HTPR"/>
</dbReference>